<dbReference type="InterPro" id="IPR011008">
    <property type="entry name" value="Dimeric_a/b-barrel"/>
</dbReference>
<proteinExistence type="predicted"/>
<dbReference type="PANTHER" id="PTHR40257">
    <property type="match status" value="1"/>
</dbReference>
<comment type="caution">
    <text evidence="1">The sequence shown here is derived from an EMBL/GenBank/DDBJ whole genome shotgun (WGS) entry which is preliminary data.</text>
</comment>
<evidence type="ECO:0000313" key="2">
    <source>
        <dbReference type="Proteomes" id="UP000799777"/>
    </source>
</evidence>
<dbReference type="EMBL" id="ML978161">
    <property type="protein sequence ID" value="KAF2034498.1"/>
    <property type="molecule type" value="Genomic_DNA"/>
</dbReference>
<dbReference type="Gene3D" id="3.30.70.100">
    <property type="match status" value="1"/>
</dbReference>
<keyword evidence="2" id="KW-1185">Reference proteome</keyword>
<evidence type="ECO:0000313" key="1">
    <source>
        <dbReference type="EMBL" id="KAF2034498.1"/>
    </source>
</evidence>
<dbReference type="SUPFAM" id="SSF54909">
    <property type="entry name" value="Dimeric alpha+beta barrel"/>
    <property type="match status" value="1"/>
</dbReference>
<dbReference type="AlphaFoldDB" id="A0A9P4HHE1"/>
<sequence length="138" mass="15623">MHSFQLSTDNLAKLAETYNPTKPIYMLNLWRYAPTATYAPEHAHLSPSPCTGEEALKRYRAAIQAVIPPKCAVHFTAKPLTNVVAPEGEHWDAIVLVKYQDLQGFRDMAESKKYREEVEPHRLAGLADMRLICSEVLE</sequence>
<name>A0A9P4HHE1_9PLEO</name>
<dbReference type="PANTHER" id="PTHR40257:SF1">
    <property type="entry name" value="DUF1330 DOMAIN-CONTAINING PROTEIN"/>
    <property type="match status" value="1"/>
</dbReference>
<dbReference type="Proteomes" id="UP000799777">
    <property type="component" value="Unassembled WGS sequence"/>
</dbReference>
<gene>
    <name evidence="1" type="ORF">EK21DRAFT_85517</name>
</gene>
<reference evidence="1" key="1">
    <citation type="journal article" date="2020" name="Stud. Mycol.">
        <title>101 Dothideomycetes genomes: a test case for predicting lifestyles and emergence of pathogens.</title>
        <authorList>
            <person name="Haridas S."/>
            <person name="Albert R."/>
            <person name="Binder M."/>
            <person name="Bloem J."/>
            <person name="Labutti K."/>
            <person name="Salamov A."/>
            <person name="Andreopoulos B."/>
            <person name="Baker S."/>
            <person name="Barry K."/>
            <person name="Bills G."/>
            <person name="Bluhm B."/>
            <person name="Cannon C."/>
            <person name="Castanera R."/>
            <person name="Culley D."/>
            <person name="Daum C."/>
            <person name="Ezra D."/>
            <person name="Gonzalez J."/>
            <person name="Henrissat B."/>
            <person name="Kuo A."/>
            <person name="Liang C."/>
            <person name="Lipzen A."/>
            <person name="Lutzoni F."/>
            <person name="Magnuson J."/>
            <person name="Mondo S."/>
            <person name="Nolan M."/>
            <person name="Ohm R."/>
            <person name="Pangilinan J."/>
            <person name="Park H.-J."/>
            <person name="Ramirez L."/>
            <person name="Alfaro M."/>
            <person name="Sun H."/>
            <person name="Tritt A."/>
            <person name="Yoshinaga Y."/>
            <person name="Zwiers L.-H."/>
            <person name="Turgeon B."/>
            <person name="Goodwin S."/>
            <person name="Spatafora J."/>
            <person name="Crous P."/>
            <person name="Grigoriev I."/>
        </authorList>
    </citation>
    <scope>NUCLEOTIDE SEQUENCE</scope>
    <source>
        <strain evidence="1">CBS 110217</strain>
    </source>
</reference>
<evidence type="ECO:0008006" key="3">
    <source>
        <dbReference type="Google" id="ProtNLM"/>
    </source>
</evidence>
<dbReference type="OrthoDB" id="3500395at2759"/>
<organism evidence="1 2">
    <name type="scientific">Setomelanomma holmii</name>
    <dbReference type="NCBI Taxonomy" id="210430"/>
    <lineage>
        <taxon>Eukaryota</taxon>
        <taxon>Fungi</taxon>
        <taxon>Dikarya</taxon>
        <taxon>Ascomycota</taxon>
        <taxon>Pezizomycotina</taxon>
        <taxon>Dothideomycetes</taxon>
        <taxon>Pleosporomycetidae</taxon>
        <taxon>Pleosporales</taxon>
        <taxon>Pleosporineae</taxon>
        <taxon>Phaeosphaeriaceae</taxon>
        <taxon>Setomelanomma</taxon>
    </lineage>
</organism>
<protein>
    <recommendedName>
        <fullName evidence="3">DUF1330 domain-containing protein</fullName>
    </recommendedName>
</protein>
<accession>A0A9P4HHE1</accession>